<organism evidence="3 4">
    <name type="scientific">Alkalimonas mucilaginosa</name>
    <dbReference type="NCBI Taxonomy" id="3057676"/>
    <lineage>
        <taxon>Bacteria</taxon>
        <taxon>Pseudomonadati</taxon>
        <taxon>Pseudomonadota</taxon>
        <taxon>Gammaproteobacteria</taxon>
        <taxon>Alkalimonas</taxon>
    </lineage>
</organism>
<evidence type="ECO:0000313" key="4">
    <source>
        <dbReference type="Proteomes" id="UP001339167"/>
    </source>
</evidence>
<protein>
    <submittedName>
        <fullName evidence="3">Uncharacterized protein</fullName>
    </submittedName>
</protein>
<feature type="transmembrane region" description="Helical" evidence="2">
    <location>
        <begin position="119"/>
        <end position="136"/>
    </location>
</feature>
<keyword evidence="2" id="KW-0472">Membrane</keyword>
<proteinExistence type="predicted"/>
<reference evidence="3 4" key="1">
    <citation type="submission" date="2023-06" db="EMBL/GenBank/DDBJ databases">
        <title>Alkalimonas sp., MEB004 an alkaliphilic bacterium isolated from Lonar Lake, India.</title>
        <authorList>
            <person name="Joshi A."/>
            <person name="Thite S."/>
        </authorList>
    </citation>
    <scope>NUCLEOTIDE SEQUENCE [LARGE SCALE GENOMIC DNA]</scope>
    <source>
        <strain evidence="3 4">MEB004</strain>
    </source>
</reference>
<dbReference type="RefSeq" id="WP_330088808.1">
    <property type="nucleotide sequence ID" value="NZ_JAUGZK010000013.1"/>
</dbReference>
<feature type="region of interest" description="Disordered" evidence="1">
    <location>
        <begin position="270"/>
        <end position="294"/>
    </location>
</feature>
<evidence type="ECO:0000256" key="2">
    <source>
        <dbReference type="SAM" id="Phobius"/>
    </source>
</evidence>
<dbReference type="Proteomes" id="UP001339167">
    <property type="component" value="Unassembled WGS sequence"/>
</dbReference>
<feature type="transmembrane region" description="Helical" evidence="2">
    <location>
        <begin position="95"/>
        <end position="113"/>
    </location>
</feature>
<keyword evidence="2" id="KW-1133">Transmembrane helix</keyword>
<keyword evidence="2" id="KW-0812">Transmembrane</keyword>
<feature type="transmembrane region" description="Helical" evidence="2">
    <location>
        <begin position="30"/>
        <end position="48"/>
    </location>
</feature>
<feature type="transmembrane region" description="Helical" evidence="2">
    <location>
        <begin position="207"/>
        <end position="224"/>
    </location>
</feature>
<feature type="transmembrane region" description="Helical" evidence="2">
    <location>
        <begin position="181"/>
        <end position="200"/>
    </location>
</feature>
<evidence type="ECO:0000313" key="3">
    <source>
        <dbReference type="EMBL" id="MEE2025497.1"/>
    </source>
</evidence>
<name>A0ABU7JIH2_9GAMM</name>
<dbReference type="EMBL" id="JAUGZK010000013">
    <property type="protein sequence ID" value="MEE2025497.1"/>
    <property type="molecule type" value="Genomic_DNA"/>
</dbReference>
<evidence type="ECO:0000256" key="1">
    <source>
        <dbReference type="SAM" id="MobiDB-lite"/>
    </source>
</evidence>
<feature type="transmembrane region" description="Helical" evidence="2">
    <location>
        <begin position="6"/>
        <end position="23"/>
    </location>
</feature>
<gene>
    <name evidence="3" type="ORF">QWF21_14765</name>
</gene>
<accession>A0ABU7JIH2</accession>
<sequence length="294" mass="34754">MDIPVWQYVFTMSFYILLLLGLVEIMRKKPVFAMVFWLLSLLTFPLWFEYVDGWFRWVKVLSVLLPTALVVGFARVAWLYKDNNHAFWQFFRGDWVLTFLYAFLFLNIAEATFKDFETANYFNAICGVILCITIPFPRYKNGKRVYWVIGKDKPNDVLFYSTAAWNLLYTTWNMAFVYGEAGAFFAASMCILIAAELYPILKKRPELYIIARVYTLAFHLLVRACSDVFERTMDSSNWMNEQVLWWWGLINLALHLPFAVWYFYRKRKSETKEPPYGNRPPPKAEDYPVTKAFG</sequence>
<feature type="transmembrane region" description="Helical" evidence="2">
    <location>
        <begin position="54"/>
        <end position="74"/>
    </location>
</feature>
<feature type="transmembrane region" description="Helical" evidence="2">
    <location>
        <begin position="244"/>
        <end position="264"/>
    </location>
</feature>
<comment type="caution">
    <text evidence="3">The sequence shown here is derived from an EMBL/GenBank/DDBJ whole genome shotgun (WGS) entry which is preliminary data.</text>
</comment>
<feature type="transmembrane region" description="Helical" evidence="2">
    <location>
        <begin position="157"/>
        <end position="175"/>
    </location>
</feature>
<keyword evidence="4" id="KW-1185">Reference proteome</keyword>